<feature type="compositionally biased region" description="Polar residues" evidence="5">
    <location>
        <begin position="1"/>
        <end position="27"/>
    </location>
</feature>
<evidence type="ECO:0000259" key="7">
    <source>
        <dbReference type="PROSITE" id="PS50003"/>
    </source>
</evidence>
<dbReference type="Gene3D" id="1.20.1270.60">
    <property type="entry name" value="Arfaptin homology (AH) domain/BAR domain"/>
    <property type="match status" value="1"/>
</dbReference>
<dbReference type="InterPro" id="IPR027267">
    <property type="entry name" value="AH/BAR_dom_sf"/>
</dbReference>
<dbReference type="RefSeq" id="XP_001385516.2">
    <property type="nucleotide sequence ID" value="XM_001385479.1"/>
</dbReference>
<evidence type="ECO:0000313" key="9">
    <source>
        <dbReference type="EMBL" id="ABN67487.2"/>
    </source>
</evidence>
<evidence type="ECO:0000256" key="3">
    <source>
        <dbReference type="ARBA" id="ARBA00022989"/>
    </source>
</evidence>
<dbReference type="InterPro" id="IPR001849">
    <property type="entry name" value="PH_domain"/>
</dbReference>
<evidence type="ECO:0000256" key="1">
    <source>
        <dbReference type="ARBA" id="ARBA00004370"/>
    </source>
</evidence>
<evidence type="ECO:0000256" key="4">
    <source>
        <dbReference type="ARBA" id="ARBA00023136"/>
    </source>
</evidence>
<evidence type="ECO:0000313" key="10">
    <source>
        <dbReference type="Proteomes" id="UP000002258"/>
    </source>
</evidence>
<dbReference type="InterPro" id="IPR031968">
    <property type="entry name" value="VASt"/>
</dbReference>
<dbReference type="AlphaFoldDB" id="A3LXL8"/>
<dbReference type="SMART" id="SM00233">
    <property type="entry name" value="PH"/>
    <property type="match status" value="1"/>
</dbReference>
<dbReference type="Pfam" id="PF00169">
    <property type="entry name" value="PH"/>
    <property type="match status" value="1"/>
</dbReference>
<evidence type="ECO:0000256" key="5">
    <source>
        <dbReference type="SAM" id="MobiDB-lite"/>
    </source>
</evidence>
<dbReference type="GO" id="GO:0005737">
    <property type="term" value="C:cytoplasm"/>
    <property type="evidence" value="ECO:0007669"/>
    <property type="project" value="InterPro"/>
</dbReference>
<dbReference type="HOGENOM" id="CLU_001720_0_0_1"/>
<dbReference type="OMA" id="TKVEWLW"/>
<feature type="transmembrane region" description="Helical" evidence="6">
    <location>
        <begin position="1038"/>
        <end position="1055"/>
    </location>
</feature>
<dbReference type="InterPro" id="IPR004148">
    <property type="entry name" value="BAR_dom"/>
</dbReference>
<keyword evidence="3 6" id="KW-1133">Transmembrane helix</keyword>
<keyword evidence="10" id="KW-1185">Reference proteome</keyword>
<feature type="domain" description="PH" evidence="7">
    <location>
        <begin position="350"/>
        <end position="451"/>
    </location>
</feature>
<dbReference type="CDD" id="cd13280">
    <property type="entry name" value="PH_SIP3"/>
    <property type="match status" value="1"/>
</dbReference>
<dbReference type="InterPro" id="IPR042067">
    <property type="entry name" value="Sip3_PH"/>
</dbReference>
<name>A3LXL8_PICST</name>
<sequence length="1238" mass="141381">MQSPLVVPSSTANGNSKNPAKQPTSSDGPEPSKTPKPTVNDGNKQEQTSSQQTSRSGPLAAKPTRQFKLISVNFKEASLDSPSFRATINHLDTQVVNIEKWILALSSSIRKIPSYIKEVQSFCNSFLEHLVPSFIQDGLIDQEYTVQSLNTTLSGLKKLWAISLSSLNVNTYTIDNIRTVVSKNVAYYKELREKFDASQQKYDKYLEIYVSTSKTKDVAMAMEDAKQLHVVRKEYLHASLDLIIELSALGNHLDKVLVNLSSDLWKYKFSYITNDALDPFFKEQYSKIQKIQSWSDSYSVAIDKLQTDMQAARAHVEESSGIQFTPSSNPNDYSASMINSRTLNDIDERGVEKHGYLFMKTWNEKSNKPVWVRRWAFIKGGVFGMLILSSTQTFVQETDKMGILLCNVKYAPNEDRRFCFEVKTSNISIVFQAETLIDLKTWLKVFENEKNRILSSGEEDQNIFAIASGRYPPIVSEFASTINTVVDKEMTSTRIINSSGQIITSSHLSSHIEKNEKFFQKYVYSQIPQIRPPFMTETTKSSIIAYSLASATSLPTALTANIWGSVNWGLYYLHDAVVDHLPPSSISIPEAELIEKQLTHKDDSGSFYPVYYPHTLVAMDIQMRALFETAVEPGEYCLVSFRCIWSPNSKQELSGRCFITTHHIYFYMQALGFVALFKGYVGNLVSVDHNAQKSYDLLKIYSLDGVIKTKLFLDDGKLIKQKTVYLINNLASDKPKKLAEVLKDLERIEVQVKTEQDDQSQIKLIQTLAKNLSDSAKAEKVNFDGKLLKFQIDFRREYGFIGEKTYDLVPKAIFHALLGDNSVIFKDQTAFTTLECFIKKPWRVAENGNYYRSVNAPANFGNKQVIMRLDQVIDNIHDNQYYTFTHKKSTFKFFMGSKFSITYKFVIVGVAGKQSKVYFYCKRDFQGYHPLNLIIDRISIQIANSQINTLDKRLKDVVMQVGNHGMIVKAIYLYGKLSQTTVQDEIEEVPVIYFGLFNSLKVVSKKVFHSGISFFIWFVSYLIMSGKYFLRSIRMNQFLTLITICLGLFNIFLLGKTSTAYWHSRMATQMAYEFVKKEPVMLQRAIYLKDIQDLLSDHTIFNNSSHPYLLDDSSRCLGAFKEKSFVYNLNEPTYWDESYGDEATMDVAKHLKNEFRTIGVKRHELLVQLSILRKMEEEIAKAEWKNWLMSEVQRCEFISANVIRKLDGSEREDIDAGVQSIQNYCNDCSAHLSAAELL</sequence>
<keyword evidence="2 6" id="KW-0812">Transmembrane</keyword>
<dbReference type="GO" id="GO:0016020">
    <property type="term" value="C:membrane"/>
    <property type="evidence" value="ECO:0007669"/>
    <property type="project" value="UniProtKB-SubCell"/>
</dbReference>
<dbReference type="KEGG" id="pic:PICST_90087"/>
<dbReference type="EMBL" id="CP000500">
    <property type="protein sequence ID" value="ABN67487.2"/>
    <property type="molecule type" value="Genomic_DNA"/>
</dbReference>
<evidence type="ECO:0000256" key="6">
    <source>
        <dbReference type="SAM" id="Phobius"/>
    </source>
</evidence>
<dbReference type="PROSITE" id="PS51778">
    <property type="entry name" value="VAST"/>
    <property type="match status" value="1"/>
</dbReference>
<feature type="compositionally biased region" description="Low complexity" evidence="5">
    <location>
        <begin position="45"/>
        <end position="56"/>
    </location>
</feature>
<dbReference type="eggNOG" id="ENOG502QU87">
    <property type="taxonomic scope" value="Eukaryota"/>
</dbReference>
<dbReference type="OrthoDB" id="10070851at2759"/>
<dbReference type="STRING" id="322104.A3LXL8"/>
<dbReference type="InterPro" id="IPR011993">
    <property type="entry name" value="PH-like_dom_sf"/>
</dbReference>
<proteinExistence type="predicted"/>
<dbReference type="InParanoid" id="A3LXL8"/>
<feature type="domain" description="VASt" evidence="8">
    <location>
        <begin position="797"/>
        <end position="962"/>
    </location>
</feature>
<feature type="region of interest" description="Disordered" evidence="5">
    <location>
        <begin position="1"/>
        <end position="60"/>
    </location>
</feature>
<dbReference type="InterPro" id="IPR039463">
    <property type="entry name" value="Sip3/Lam1_BAR"/>
</dbReference>
<dbReference type="Pfam" id="PF16746">
    <property type="entry name" value="BAR_3"/>
    <property type="match status" value="1"/>
</dbReference>
<protein>
    <submittedName>
        <fullName evidence="9">Snf1p protein-interacting protein</fullName>
    </submittedName>
</protein>
<dbReference type="PANTHER" id="PTHR14248">
    <property type="entry name" value="CYCLIN Y, ISOFORM A"/>
    <property type="match status" value="1"/>
</dbReference>
<dbReference type="Gene3D" id="2.30.29.30">
    <property type="entry name" value="Pleckstrin-homology domain (PH domain)/Phosphotyrosine-binding domain (PTB)"/>
    <property type="match status" value="1"/>
</dbReference>
<accession>A3LXL8</accession>
<dbReference type="CDD" id="cd07609">
    <property type="entry name" value="BAR_SIP3_fungi"/>
    <property type="match status" value="1"/>
</dbReference>
<dbReference type="SUPFAM" id="SSF50729">
    <property type="entry name" value="PH domain-like"/>
    <property type="match status" value="1"/>
</dbReference>
<dbReference type="Proteomes" id="UP000002258">
    <property type="component" value="Chromosome 6"/>
</dbReference>
<dbReference type="SUPFAM" id="SSF103657">
    <property type="entry name" value="BAR/IMD domain-like"/>
    <property type="match status" value="1"/>
</dbReference>
<comment type="subcellular location">
    <subcellularLocation>
        <location evidence="1">Membrane</location>
    </subcellularLocation>
</comment>
<keyword evidence="4 6" id="KW-0472">Membrane</keyword>
<gene>
    <name evidence="9" type="primary">SIP3</name>
    <name evidence="9" type="ORF">PICST_90087</name>
</gene>
<reference evidence="9 10" key="1">
    <citation type="journal article" date="2007" name="Nat. Biotechnol.">
        <title>Genome sequence of the lignocellulose-bioconverting and xylose-fermenting yeast Pichia stipitis.</title>
        <authorList>
            <person name="Jeffries T.W."/>
            <person name="Grigoriev I.V."/>
            <person name="Grimwood J."/>
            <person name="Laplaza J.M."/>
            <person name="Aerts A."/>
            <person name="Salamov A."/>
            <person name="Schmutz J."/>
            <person name="Lindquist E."/>
            <person name="Dehal P."/>
            <person name="Shapiro H."/>
            <person name="Jin Y.S."/>
            <person name="Passoth V."/>
            <person name="Richardson P.M."/>
        </authorList>
    </citation>
    <scope>NUCLEOTIDE SEQUENCE [LARGE SCALE GENOMIC DNA]</scope>
    <source>
        <strain evidence="10">ATCC 58785 / CBS 6054 / NBRC 10063 / NRRL Y-11545</strain>
    </source>
</reference>
<organism evidence="9 10">
    <name type="scientific">Scheffersomyces stipitis (strain ATCC 58785 / CBS 6054 / NBRC 10063 / NRRL Y-11545)</name>
    <name type="common">Yeast</name>
    <name type="synonym">Pichia stipitis</name>
    <dbReference type="NCBI Taxonomy" id="322104"/>
    <lineage>
        <taxon>Eukaryota</taxon>
        <taxon>Fungi</taxon>
        <taxon>Dikarya</taxon>
        <taxon>Ascomycota</taxon>
        <taxon>Saccharomycotina</taxon>
        <taxon>Pichiomycetes</taxon>
        <taxon>Debaryomycetaceae</taxon>
        <taxon>Scheffersomyces</taxon>
    </lineage>
</organism>
<dbReference type="GeneID" id="4840369"/>
<dbReference type="FunCoup" id="A3LXL8">
    <property type="interactions" value="52"/>
</dbReference>
<evidence type="ECO:0000259" key="8">
    <source>
        <dbReference type="PROSITE" id="PS51778"/>
    </source>
</evidence>
<dbReference type="PROSITE" id="PS50003">
    <property type="entry name" value="PH_DOMAIN"/>
    <property type="match status" value="1"/>
</dbReference>
<evidence type="ECO:0000256" key="2">
    <source>
        <dbReference type="ARBA" id="ARBA00022692"/>
    </source>
</evidence>
<feature type="transmembrane region" description="Helical" evidence="6">
    <location>
        <begin position="1007"/>
        <end position="1026"/>
    </location>
</feature>